<reference evidence="1" key="1">
    <citation type="submission" date="2020-11" db="EMBL/GenBank/DDBJ databases">
        <authorList>
            <consortium name="DOE Joint Genome Institute"/>
            <person name="Ahrendt S."/>
            <person name="Riley R."/>
            <person name="Andreopoulos W."/>
            <person name="Labutti K."/>
            <person name="Pangilinan J."/>
            <person name="Ruiz-Duenas F.J."/>
            <person name="Barrasa J.M."/>
            <person name="Sanchez-Garcia M."/>
            <person name="Camarero S."/>
            <person name="Miyauchi S."/>
            <person name="Serrano A."/>
            <person name="Linde D."/>
            <person name="Babiker R."/>
            <person name="Drula E."/>
            <person name="Ayuso-Fernandez I."/>
            <person name="Pacheco R."/>
            <person name="Padilla G."/>
            <person name="Ferreira P."/>
            <person name="Barriuso J."/>
            <person name="Kellner H."/>
            <person name="Castanera R."/>
            <person name="Alfaro M."/>
            <person name="Ramirez L."/>
            <person name="Pisabarro A.G."/>
            <person name="Kuo A."/>
            <person name="Tritt A."/>
            <person name="Lipzen A."/>
            <person name="He G."/>
            <person name="Yan M."/>
            <person name="Ng V."/>
            <person name="Cullen D."/>
            <person name="Martin F."/>
            <person name="Rosso M.-N."/>
            <person name="Henrissat B."/>
            <person name="Hibbett D."/>
            <person name="Martinez A.T."/>
            <person name="Grigoriev I.V."/>
        </authorList>
    </citation>
    <scope>NUCLEOTIDE SEQUENCE</scope>
    <source>
        <strain evidence="1">MF-IS2</strain>
    </source>
</reference>
<name>A0A9P6C5J0_9AGAR</name>
<dbReference type="AlphaFoldDB" id="A0A9P6C5J0"/>
<keyword evidence="2" id="KW-1185">Reference proteome</keyword>
<sequence>MPKGFLAVLSEPGQVPIDEFHDWYNNEHIPLRLDHLPAFLTGARYTARDGKKPSWIALYDIDSVSTFADPSYTRLRENRSPREAALVKRLDVLDRRTCEVISESENKRSVTEALSTGLALGNPAQWIFTHGVDTNTEEGGDAKKTIAEAWRTMAEIGRRVTGLHRSRLFECTDSLKTGVTISTAPEEQKVARYLVLHELTSKDAFGNLRAGLQELADNNRLTISEEREWSIYRAYPCIAQGNVNSS</sequence>
<evidence type="ECO:0000313" key="2">
    <source>
        <dbReference type="Proteomes" id="UP000807342"/>
    </source>
</evidence>
<comment type="caution">
    <text evidence="1">The sequence shown here is derived from an EMBL/GenBank/DDBJ whole genome shotgun (WGS) entry which is preliminary data.</text>
</comment>
<proteinExistence type="predicted"/>
<dbReference type="OrthoDB" id="2851338at2759"/>
<organism evidence="1 2">
    <name type="scientific">Macrolepiota fuliginosa MF-IS2</name>
    <dbReference type="NCBI Taxonomy" id="1400762"/>
    <lineage>
        <taxon>Eukaryota</taxon>
        <taxon>Fungi</taxon>
        <taxon>Dikarya</taxon>
        <taxon>Basidiomycota</taxon>
        <taxon>Agaricomycotina</taxon>
        <taxon>Agaricomycetes</taxon>
        <taxon>Agaricomycetidae</taxon>
        <taxon>Agaricales</taxon>
        <taxon>Agaricineae</taxon>
        <taxon>Agaricaceae</taxon>
        <taxon>Macrolepiota</taxon>
    </lineage>
</organism>
<evidence type="ECO:0000313" key="1">
    <source>
        <dbReference type="EMBL" id="KAF9449860.1"/>
    </source>
</evidence>
<dbReference type="EMBL" id="MU151118">
    <property type="protein sequence ID" value="KAF9449860.1"/>
    <property type="molecule type" value="Genomic_DNA"/>
</dbReference>
<evidence type="ECO:0008006" key="3">
    <source>
        <dbReference type="Google" id="ProtNLM"/>
    </source>
</evidence>
<accession>A0A9P6C5J0</accession>
<dbReference type="Proteomes" id="UP000807342">
    <property type="component" value="Unassembled WGS sequence"/>
</dbReference>
<gene>
    <name evidence="1" type="ORF">P691DRAFT_774388</name>
</gene>
<protein>
    <recommendedName>
        <fullName evidence="3">EthD domain-containing protein</fullName>
    </recommendedName>
</protein>